<gene>
    <name evidence="3" type="ORF">FIBSPDRAFT_75010</name>
</gene>
<evidence type="ECO:0008006" key="5">
    <source>
        <dbReference type="Google" id="ProtNLM"/>
    </source>
</evidence>
<feature type="signal peptide" evidence="2">
    <location>
        <begin position="1"/>
        <end position="22"/>
    </location>
</feature>
<feature type="chain" id="PRO_5007872808" description="Secreted protein" evidence="2">
    <location>
        <begin position="23"/>
        <end position="95"/>
    </location>
</feature>
<proteinExistence type="predicted"/>
<name>A0A166EJM5_9AGAM</name>
<accession>A0A166EJM5</accession>
<dbReference type="AlphaFoldDB" id="A0A166EJM5"/>
<organism evidence="3 4">
    <name type="scientific">Athelia psychrophila</name>
    <dbReference type="NCBI Taxonomy" id="1759441"/>
    <lineage>
        <taxon>Eukaryota</taxon>
        <taxon>Fungi</taxon>
        <taxon>Dikarya</taxon>
        <taxon>Basidiomycota</taxon>
        <taxon>Agaricomycotina</taxon>
        <taxon>Agaricomycetes</taxon>
        <taxon>Agaricomycetidae</taxon>
        <taxon>Atheliales</taxon>
        <taxon>Atheliaceae</taxon>
        <taxon>Athelia</taxon>
    </lineage>
</organism>
<evidence type="ECO:0000256" key="2">
    <source>
        <dbReference type="SAM" id="SignalP"/>
    </source>
</evidence>
<keyword evidence="2" id="KW-0732">Signal</keyword>
<evidence type="ECO:0000313" key="4">
    <source>
        <dbReference type="Proteomes" id="UP000076532"/>
    </source>
</evidence>
<reference evidence="3 4" key="1">
    <citation type="journal article" date="2016" name="Mol. Biol. Evol.">
        <title>Comparative Genomics of Early-Diverging Mushroom-Forming Fungi Provides Insights into the Origins of Lignocellulose Decay Capabilities.</title>
        <authorList>
            <person name="Nagy L.G."/>
            <person name="Riley R."/>
            <person name="Tritt A."/>
            <person name="Adam C."/>
            <person name="Daum C."/>
            <person name="Floudas D."/>
            <person name="Sun H."/>
            <person name="Yadav J.S."/>
            <person name="Pangilinan J."/>
            <person name="Larsson K.H."/>
            <person name="Matsuura K."/>
            <person name="Barry K."/>
            <person name="Labutti K."/>
            <person name="Kuo R."/>
            <person name="Ohm R.A."/>
            <person name="Bhattacharya S.S."/>
            <person name="Shirouzu T."/>
            <person name="Yoshinaga Y."/>
            <person name="Martin F.M."/>
            <person name="Grigoriev I.V."/>
            <person name="Hibbett D.S."/>
        </authorList>
    </citation>
    <scope>NUCLEOTIDE SEQUENCE [LARGE SCALE GENOMIC DNA]</scope>
    <source>
        <strain evidence="3 4">CBS 109695</strain>
    </source>
</reference>
<evidence type="ECO:0000313" key="3">
    <source>
        <dbReference type="EMBL" id="KZP15830.1"/>
    </source>
</evidence>
<protein>
    <recommendedName>
        <fullName evidence="5">Secreted protein</fullName>
    </recommendedName>
</protein>
<evidence type="ECO:0000256" key="1">
    <source>
        <dbReference type="SAM" id="MobiDB-lite"/>
    </source>
</evidence>
<keyword evidence="4" id="KW-1185">Reference proteome</keyword>
<feature type="region of interest" description="Disordered" evidence="1">
    <location>
        <begin position="49"/>
        <end position="76"/>
    </location>
</feature>
<feature type="compositionally biased region" description="Polar residues" evidence="1">
    <location>
        <begin position="66"/>
        <end position="75"/>
    </location>
</feature>
<dbReference type="EMBL" id="KV417600">
    <property type="protein sequence ID" value="KZP15830.1"/>
    <property type="molecule type" value="Genomic_DNA"/>
</dbReference>
<sequence>MVLTALALSSCIGLSPCHSVWGFSRHRRDPTVVQCPGPHLWWPPSDFYSTEGRKRSSRCPELSREPSANSPQSPFTRKHTQLYLVILDGSKVPHI</sequence>
<dbReference type="Proteomes" id="UP000076532">
    <property type="component" value="Unassembled WGS sequence"/>
</dbReference>